<evidence type="ECO:0000313" key="1">
    <source>
        <dbReference type="EMBL" id="CEM54212.1"/>
    </source>
</evidence>
<dbReference type="EMBL" id="CDMZ01005766">
    <property type="protein sequence ID" value="CEM54212.1"/>
    <property type="molecule type" value="Genomic_DNA"/>
</dbReference>
<sequence>MFPCRAHPLLLRGLPQSDSQSQSSGSQSPLLTLSRDNLLEAIRFAPKGLVQGVTGWRYEHLSYFLPRDGSAQTRILRIATCLARGDAPVGFISLLAGGRCFALNKNARGTEVRPIVVGDVLRWWVTRAILLEFGVQ</sequence>
<protein>
    <submittedName>
        <fullName evidence="1">Uncharacterized protein</fullName>
    </submittedName>
</protein>
<dbReference type="AlphaFoldDB" id="A0A0G4IAY8"/>
<gene>
    <name evidence="1" type="ORF">Cvel_12590</name>
</gene>
<name>A0A0G4IAY8_9ALVE</name>
<reference evidence="1" key="1">
    <citation type="submission" date="2014-11" db="EMBL/GenBank/DDBJ databases">
        <authorList>
            <person name="Otto D Thomas"/>
            <person name="Naeem Raeece"/>
        </authorList>
    </citation>
    <scope>NUCLEOTIDE SEQUENCE</scope>
</reference>
<organism evidence="1">
    <name type="scientific">Chromera velia CCMP2878</name>
    <dbReference type="NCBI Taxonomy" id="1169474"/>
    <lineage>
        <taxon>Eukaryota</taxon>
        <taxon>Sar</taxon>
        <taxon>Alveolata</taxon>
        <taxon>Colpodellida</taxon>
        <taxon>Chromeraceae</taxon>
        <taxon>Chromera</taxon>
    </lineage>
</organism>
<accession>A0A0G4IAY8</accession>
<proteinExistence type="predicted"/>
<dbReference type="PhylomeDB" id="A0A0G4IAY8"/>
<dbReference type="VEuPathDB" id="CryptoDB:Cvel_12590"/>